<dbReference type="InterPro" id="IPR033655">
    <property type="entry name" value="TGS_RelA/SpoT"/>
</dbReference>
<evidence type="ECO:0000256" key="1">
    <source>
        <dbReference type="ARBA" id="ARBA00004976"/>
    </source>
</evidence>
<dbReference type="SUPFAM" id="SSF81301">
    <property type="entry name" value="Nucleotidyltransferase"/>
    <property type="match status" value="1"/>
</dbReference>
<dbReference type="PANTHER" id="PTHR21262:SF31">
    <property type="entry name" value="GTP PYROPHOSPHOKINASE"/>
    <property type="match status" value="1"/>
</dbReference>
<dbReference type="InterPro" id="IPR004095">
    <property type="entry name" value="TGS"/>
</dbReference>
<accession>A0A5C4TKM4</accession>
<dbReference type="Pfam" id="PF02824">
    <property type="entry name" value="TGS"/>
    <property type="match status" value="1"/>
</dbReference>
<dbReference type="FunFam" id="3.10.20.30:FF:000002">
    <property type="entry name" value="GTP pyrophosphokinase (RelA/SpoT)"/>
    <property type="match status" value="1"/>
</dbReference>
<dbReference type="InterPro" id="IPR012676">
    <property type="entry name" value="TGS-like"/>
</dbReference>
<dbReference type="Proteomes" id="UP000313312">
    <property type="component" value="Unassembled WGS sequence"/>
</dbReference>
<reference evidence="7 8" key="1">
    <citation type="submission" date="2018-05" db="EMBL/GenBank/DDBJ databases">
        <title>Lactobacillus sanfranciscensis Ah4 draft denome sequence.</title>
        <authorList>
            <person name="Zhang G."/>
        </authorList>
    </citation>
    <scope>NUCLEOTIDE SEQUENCE [LARGE SCALE GENOMIC DNA]</scope>
    <source>
        <strain evidence="7 8">Ah4</strain>
    </source>
</reference>
<dbReference type="Pfam" id="PF13328">
    <property type="entry name" value="HD_4"/>
    <property type="match status" value="1"/>
</dbReference>
<proteinExistence type="inferred from homology"/>
<evidence type="ECO:0000256" key="3">
    <source>
        <dbReference type="ARBA" id="ARBA00048244"/>
    </source>
</evidence>
<dbReference type="Gene3D" id="1.10.3210.10">
    <property type="entry name" value="Hypothetical protein af1432"/>
    <property type="match status" value="1"/>
</dbReference>
<dbReference type="SMART" id="SM00954">
    <property type="entry name" value="RelA_SpoT"/>
    <property type="match status" value="1"/>
</dbReference>
<name>A0A5C4TKM4_FRUSA</name>
<dbReference type="EMBL" id="QFCR01000003">
    <property type="protein sequence ID" value="TNK90848.1"/>
    <property type="molecule type" value="Genomic_DNA"/>
</dbReference>
<dbReference type="CDD" id="cd04876">
    <property type="entry name" value="ACT_RelA-SpoT"/>
    <property type="match status" value="1"/>
</dbReference>
<keyword evidence="7" id="KW-0418">Kinase</keyword>
<dbReference type="GO" id="GO:0015970">
    <property type="term" value="P:guanosine tetraphosphate biosynthetic process"/>
    <property type="evidence" value="ECO:0007669"/>
    <property type="project" value="UniProtKB-UniPathway"/>
</dbReference>
<feature type="domain" description="TGS" evidence="6">
    <location>
        <begin position="394"/>
        <end position="455"/>
    </location>
</feature>
<dbReference type="CDD" id="cd05399">
    <property type="entry name" value="NT_Rel-Spo_like"/>
    <property type="match status" value="1"/>
</dbReference>
<evidence type="ECO:0000313" key="8">
    <source>
        <dbReference type="Proteomes" id="UP000313312"/>
    </source>
</evidence>
<dbReference type="UniPathway" id="UPA00908">
    <property type="reaction ID" value="UER00884"/>
</dbReference>
<keyword evidence="7" id="KW-0808">Transferase</keyword>
<evidence type="ECO:0000313" key="7">
    <source>
        <dbReference type="EMBL" id="TNK90848.1"/>
    </source>
</evidence>
<gene>
    <name evidence="7" type="ORF">DID87_01735</name>
</gene>
<comment type="caution">
    <text evidence="7">The sequence shown here is derived from an EMBL/GenBank/DDBJ whole genome shotgun (WGS) entry which is preliminary data.</text>
</comment>
<feature type="coiled-coil region" evidence="5">
    <location>
        <begin position="549"/>
        <end position="583"/>
    </location>
</feature>
<dbReference type="CDD" id="cd01668">
    <property type="entry name" value="TGS_RSH"/>
    <property type="match status" value="1"/>
</dbReference>
<dbReference type="GO" id="GO:0008728">
    <property type="term" value="F:GTP diphosphokinase activity"/>
    <property type="evidence" value="ECO:0007669"/>
    <property type="project" value="UniProtKB-EC"/>
</dbReference>
<dbReference type="Pfam" id="PF19296">
    <property type="entry name" value="RelA_AH_RIS"/>
    <property type="match status" value="1"/>
</dbReference>
<dbReference type="SUPFAM" id="SSF109604">
    <property type="entry name" value="HD-domain/PDEase-like"/>
    <property type="match status" value="1"/>
</dbReference>
<evidence type="ECO:0000256" key="4">
    <source>
        <dbReference type="RuleBase" id="RU003847"/>
    </source>
</evidence>
<dbReference type="FunFam" id="1.10.3210.10:FF:000001">
    <property type="entry name" value="GTP pyrophosphokinase RelA"/>
    <property type="match status" value="1"/>
</dbReference>
<dbReference type="PROSITE" id="PS51880">
    <property type="entry name" value="TGS"/>
    <property type="match status" value="1"/>
</dbReference>
<dbReference type="AlphaFoldDB" id="A0A5C4TKM4"/>
<dbReference type="GO" id="GO:0005886">
    <property type="term" value="C:plasma membrane"/>
    <property type="evidence" value="ECO:0007669"/>
    <property type="project" value="TreeGrafter"/>
</dbReference>
<protein>
    <recommendedName>
        <fullName evidence="2">GTP diphosphokinase</fullName>
        <ecNumber evidence="2">2.7.6.5</ecNumber>
    </recommendedName>
</protein>
<dbReference type="InterPro" id="IPR012675">
    <property type="entry name" value="Beta-grasp_dom_sf"/>
</dbReference>
<dbReference type="RefSeq" id="WP_139562259.1">
    <property type="nucleotide sequence ID" value="NZ_JARBEV010000003.1"/>
</dbReference>
<sequence>MASLKTWTPDEIFAKVSESMNDEQVNTIKHAYEFAKKAHGDKRRSSGGTYLSHVTQVAGILAGLNMDYETITAGFLNDVVEDSNVQLSDVENEFGSNVSLIVDGVTKISKIKYKSNKEQLAENYRKLLLVMCKDIRVMIVKLADQMHNMDTLESLGNEAQQRKFSEETIDVYAPIADRLGMGTIKWELQDMSLRYLKPSEYYEIAHSMKSKRNEREAYVANAIEEVKKAIANFHIDADIYGRPKHIYSIYKKMVDKHKKFEDIYDLSAIRVLVDSIKDCYTVLGAIHAKWRPIPGRFKDYIAMPKPNMYQSLHTTVIGPEGKPLEVQIRTHKMHQIAEYGVAAHWAYKQGVTEEIKSDKDGVQLNLFKRIIEIQEETDNASDFMDSVKGDLFTDNVYAFTPAGDVLELPKGSGPLDMAYVIHTQVGNKTTGARVNGKMVSLDYQIKNGDIVEIITSSKSTGPGKNWLDLVHTNSAKHKINQFFKKQGRDDDIKSGLEVLNTHLEENGYVPGDLLTSENWKRVLDELHFRTKEDLLAALGFGDIHVQGVANRFTSDIRSEQEKIKQQEAEKALLEQTNQTVSTKESTVKKGSNPADNVVIEGIDNVLVRMSHCCLPLPGDRIEGYITKGRGITIHRIGCPNVNSEEKSRMIDAHWANSDNNLVNYPSKIKIDSYNRNGIFNDVVKKLNNSPALVTSISGKVHDDTALTIVVIINIKNLKQLHEVIDTIKMVSGVKQVHRVLG</sequence>
<organism evidence="7 8">
    <name type="scientific">Fructilactobacillus sanfranciscensis</name>
    <name type="common">Lactobacillus sanfranciscensis</name>
    <dbReference type="NCBI Taxonomy" id="1625"/>
    <lineage>
        <taxon>Bacteria</taxon>
        <taxon>Bacillati</taxon>
        <taxon>Bacillota</taxon>
        <taxon>Bacilli</taxon>
        <taxon>Lactobacillales</taxon>
        <taxon>Lactobacillaceae</taxon>
        <taxon>Fructilactobacillus</taxon>
    </lineage>
</organism>
<evidence type="ECO:0000256" key="2">
    <source>
        <dbReference type="ARBA" id="ARBA00013251"/>
    </source>
</evidence>
<dbReference type="InterPro" id="IPR043519">
    <property type="entry name" value="NT_sf"/>
</dbReference>
<comment type="catalytic activity">
    <reaction evidence="3">
        <text>GTP + ATP = guanosine 3'-diphosphate 5'-triphosphate + AMP</text>
        <dbReference type="Rhea" id="RHEA:22088"/>
        <dbReference type="ChEBI" id="CHEBI:30616"/>
        <dbReference type="ChEBI" id="CHEBI:37565"/>
        <dbReference type="ChEBI" id="CHEBI:142410"/>
        <dbReference type="ChEBI" id="CHEBI:456215"/>
        <dbReference type="EC" id="2.7.6.5"/>
    </reaction>
</comment>
<dbReference type="InterPro" id="IPR004811">
    <property type="entry name" value="RelA/Spo_fam"/>
</dbReference>
<dbReference type="Gene3D" id="3.30.460.10">
    <property type="entry name" value="Beta Polymerase, domain 2"/>
    <property type="match status" value="1"/>
</dbReference>
<dbReference type="InterPro" id="IPR002912">
    <property type="entry name" value="ACT_dom"/>
</dbReference>
<dbReference type="InterPro" id="IPR007685">
    <property type="entry name" value="RelA_SpoT"/>
</dbReference>
<evidence type="ECO:0000259" key="6">
    <source>
        <dbReference type="PROSITE" id="PS51880"/>
    </source>
</evidence>
<keyword evidence="5" id="KW-0175">Coiled coil</keyword>
<dbReference type="FunFam" id="3.30.460.10:FF:000001">
    <property type="entry name" value="GTP pyrophosphokinase RelA"/>
    <property type="match status" value="1"/>
</dbReference>
<comment type="similarity">
    <text evidence="4">Belongs to the relA/spoT family.</text>
</comment>
<comment type="function">
    <text evidence="4">In eubacteria ppGpp (guanosine 3'-diphosphate 5'-diphosphate) is a mediator of the stringent response that coordinates a variety of cellular activities in response to changes in nutritional abundance.</text>
</comment>
<dbReference type="Pfam" id="PF04607">
    <property type="entry name" value="RelA_SpoT"/>
    <property type="match status" value="1"/>
</dbReference>
<dbReference type="InterPro" id="IPR045600">
    <property type="entry name" value="RelA/SpoT_AH_RIS"/>
</dbReference>
<dbReference type="EC" id="2.7.6.5" evidence="2"/>
<comment type="pathway">
    <text evidence="1">Purine metabolism; ppGpp biosynthesis; ppGpp from GTP: step 1/2.</text>
</comment>
<evidence type="ECO:0000256" key="5">
    <source>
        <dbReference type="SAM" id="Coils"/>
    </source>
</evidence>
<dbReference type="NCBIfam" id="TIGR00691">
    <property type="entry name" value="spoT_relA"/>
    <property type="match status" value="1"/>
</dbReference>
<dbReference type="GO" id="GO:0016301">
    <property type="term" value="F:kinase activity"/>
    <property type="evidence" value="ECO:0007669"/>
    <property type="project" value="UniProtKB-KW"/>
</dbReference>
<dbReference type="SUPFAM" id="SSF81271">
    <property type="entry name" value="TGS-like"/>
    <property type="match status" value="1"/>
</dbReference>
<dbReference type="PANTHER" id="PTHR21262">
    <property type="entry name" value="GUANOSINE-3',5'-BIS DIPHOSPHATE 3'-PYROPHOSPHOHYDROLASE"/>
    <property type="match status" value="1"/>
</dbReference>
<dbReference type="Gene3D" id="3.30.70.260">
    <property type="match status" value="1"/>
</dbReference>
<dbReference type="Gene3D" id="3.10.20.30">
    <property type="match status" value="1"/>
</dbReference>
<dbReference type="Pfam" id="PF13291">
    <property type="entry name" value="ACT_4"/>
    <property type="match status" value="1"/>
</dbReference>